<dbReference type="GO" id="GO:0009298">
    <property type="term" value="P:GDP-mannose biosynthetic process"/>
    <property type="evidence" value="ECO:0007669"/>
    <property type="project" value="TreeGrafter"/>
</dbReference>
<gene>
    <name evidence="2" type="ORF">S01H4_51044</name>
</gene>
<dbReference type="SUPFAM" id="SSF159283">
    <property type="entry name" value="Guanosine diphospho-D-mannose pyrophosphorylase/mannose-6-phosphate isomerase linker domain"/>
    <property type="match status" value="1"/>
</dbReference>
<dbReference type="PANTHER" id="PTHR46390">
    <property type="entry name" value="MANNOSE-1-PHOSPHATE GUANYLYLTRANSFERASE"/>
    <property type="match status" value="1"/>
</dbReference>
<proteinExistence type="predicted"/>
<feature type="domain" description="MannoseP isomerase/GMP-like beta-helix" evidence="1">
    <location>
        <begin position="1"/>
        <end position="52"/>
    </location>
</feature>
<feature type="non-terminal residue" evidence="2">
    <location>
        <position position="1"/>
    </location>
</feature>
<reference evidence="2" key="1">
    <citation type="journal article" date="2014" name="Front. Microbiol.">
        <title>High frequency of phylogenetically diverse reductive dehalogenase-homologous genes in deep subseafloor sedimentary metagenomes.</title>
        <authorList>
            <person name="Kawai M."/>
            <person name="Futagami T."/>
            <person name="Toyoda A."/>
            <person name="Takaki Y."/>
            <person name="Nishi S."/>
            <person name="Hori S."/>
            <person name="Arai W."/>
            <person name="Tsubouchi T."/>
            <person name="Morono Y."/>
            <person name="Uchiyama I."/>
            <person name="Ito T."/>
            <person name="Fujiyama A."/>
            <person name="Inagaki F."/>
            <person name="Takami H."/>
        </authorList>
    </citation>
    <scope>NUCLEOTIDE SEQUENCE</scope>
    <source>
        <strain evidence="2">Expedition CK06-06</strain>
    </source>
</reference>
<comment type="caution">
    <text evidence="2">The sequence shown here is derived from an EMBL/GenBank/DDBJ whole genome shotgun (WGS) entry which is preliminary data.</text>
</comment>
<sequence length="61" mass="6947">ILLEAENCILYNPGKLTALVGVKDLIIVDTKDALLICRKEQDQKVKTIVEKLKKMDKKDHL</sequence>
<evidence type="ECO:0000313" key="2">
    <source>
        <dbReference type="EMBL" id="GAG96286.1"/>
    </source>
</evidence>
<dbReference type="InterPro" id="IPR054566">
    <property type="entry name" value="ManC/GMP-like_b-helix"/>
</dbReference>
<dbReference type="InterPro" id="IPR051161">
    <property type="entry name" value="Mannose-6P_isomerase_type2"/>
</dbReference>
<dbReference type="AlphaFoldDB" id="X1DIP7"/>
<dbReference type="PANTHER" id="PTHR46390:SF1">
    <property type="entry name" value="MANNOSE-1-PHOSPHATE GUANYLYLTRANSFERASE"/>
    <property type="match status" value="1"/>
</dbReference>
<evidence type="ECO:0000259" key="1">
    <source>
        <dbReference type="Pfam" id="PF22640"/>
    </source>
</evidence>
<dbReference type="Pfam" id="PF22640">
    <property type="entry name" value="ManC_GMP_beta-helix"/>
    <property type="match status" value="1"/>
</dbReference>
<accession>X1DIP7</accession>
<dbReference type="GO" id="GO:0004475">
    <property type="term" value="F:mannose-1-phosphate guanylyltransferase (GTP) activity"/>
    <property type="evidence" value="ECO:0007669"/>
    <property type="project" value="TreeGrafter"/>
</dbReference>
<name>X1DIP7_9ZZZZ</name>
<organism evidence="2">
    <name type="scientific">marine sediment metagenome</name>
    <dbReference type="NCBI Taxonomy" id="412755"/>
    <lineage>
        <taxon>unclassified sequences</taxon>
        <taxon>metagenomes</taxon>
        <taxon>ecological metagenomes</taxon>
    </lineage>
</organism>
<dbReference type="InterPro" id="IPR029044">
    <property type="entry name" value="Nucleotide-diphossugar_trans"/>
</dbReference>
<dbReference type="Gene3D" id="3.90.550.10">
    <property type="entry name" value="Spore Coat Polysaccharide Biosynthesis Protein SpsA, Chain A"/>
    <property type="match status" value="1"/>
</dbReference>
<protein>
    <recommendedName>
        <fullName evidence="1">MannoseP isomerase/GMP-like beta-helix domain-containing protein</fullName>
    </recommendedName>
</protein>
<dbReference type="EMBL" id="BART01029033">
    <property type="protein sequence ID" value="GAG96286.1"/>
    <property type="molecule type" value="Genomic_DNA"/>
</dbReference>